<gene>
    <name evidence="2" type="ORF">Val02_67860</name>
</gene>
<proteinExistence type="predicted"/>
<sequence length="156" mass="16761">MRAALFGRPEMVWLRRFVRTGRRHVVGIEREVLVEIRHLRERLPYVTGVVVASVDGLLVAHDVTVDRPDGTSVGVDPETMAAMSAAYLGLAQQLARGAAYGDFQETVTRAVDGYVATFAAGTAALLTVLANAEINLGLLHHEARPVAHRVGALVGP</sequence>
<dbReference type="Proteomes" id="UP000619260">
    <property type="component" value="Unassembled WGS sequence"/>
</dbReference>
<dbReference type="AlphaFoldDB" id="A0A8J4DT43"/>
<dbReference type="EMBL" id="BOPF01000031">
    <property type="protein sequence ID" value="GIJ49900.1"/>
    <property type="molecule type" value="Genomic_DNA"/>
</dbReference>
<dbReference type="Pfam" id="PF03259">
    <property type="entry name" value="Robl_LC7"/>
    <property type="match status" value="1"/>
</dbReference>
<dbReference type="SUPFAM" id="SSF103196">
    <property type="entry name" value="Roadblock/LC7 domain"/>
    <property type="match status" value="1"/>
</dbReference>
<dbReference type="SMART" id="SM00960">
    <property type="entry name" value="Robl_LC7"/>
    <property type="match status" value="1"/>
</dbReference>
<evidence type="ECO:0000313" key="2">
    <source>
        <dbReference type="EMBL" id="GIJ49900.1"/>
    </source>
</evidence>
<dbReference type="Gene3D" id="3.30.450.30">
    <property type="entry name" value="Dynein light chain 2a, cytoplasmic"/>
    <property type="match status" value="1"/>
</dbReference>
<accession>A0A8J4DT43</accession>
<reference evidence="2" key="1">
    <citation type="submission" date="2021-01" db="EMBL/GenBank/DDBJ databases">
        <title>Whole genome shotgun sequence of Virgisporangium aliadipatigenens NBRC 105644.</title>
        <authorList>
            <person name="Komaki H."/>
            <person name="Tamura T."/>
        </authorList>
    </citation>
    <scope>NUCLEOTIDE SEQUENCE</scope>
    <source>
        <strain evidence="2">NBRC 105644</strain>
    </source>
</reference>
<keyword evidence="3" id="KW-1185">Reference proteome</keyword>
<feature type="domain" description="Roadblock/LAMTOR2" evidence="1">
    <location>
        <begin position="33"/>
        <end position="130"/>
    </location>
</feature>
<dbReference type="InterPro" id="IPR004942">
    <property type="entry name" value="Roadblock/LAMTOR2_dom"/>
</dbReference>
<name>A0A8J4DT43_9ACTN</name>
<comment type="caution">
    <text evidence="2">The sequence shown here is derived from an EMBL/GenBank/DDBJ whole genome shotgun (WGS) entry which is preliminary data.</text>
</comment>
<evidence type="ECO:0000259" key="1">
    <source>
        <dbReference type="SMART" id="SM00960"/>
    </source>
</evidence>
<evidence type="ECO:0000313" key="3">
    <source>
        <dbReference type="Proteomes" id="UP000619260"/>
    </source>
</evidence>
<protein>
    <recommendedName>
        <fullName evidence="1">Roadblock/LAMTOR2 domain-containing protein</fullName>
    </recommendedName>
</protein>
<organism evidence="2 3">
    <name type="scientific">Virgisporangium aliadipatigenens</name>
    <dbReference type="NCBI Taxonomy" id="741659"/>
    <lineage>
        <taxon>Bacteria</taxon>
        <taxon>Bacillati</taxon>
        <taxon>Actinomycetota</taxon>
        <taxon>Actinomycetes</taxon>
        <taxon>Micromonosporales</taxon>
        <taxon>Micromonosporaceae</taxon>
        <taxon>Virgisporangium</taxon>
    </lineage>
</organism>